<gene>
    <name evidence="4" type="ORF">SPHA_65315</name>
</gene>
<protein>
    <submittedName>
        <fullName evidence="4">SSF1_2</fullName>
    </submittedName>
</protein>
<feature type="region of interest" description="Disordered" evidence="2">
    <location>
        <begin position="1"/>
        <end position="28"/>
    </location>
</feature>
<dbReference type="AlphaFoldDB" id="A0A812E2L7"/>
<dbReference type="Pfam" id="PF04427">
    <property type="entry name" value="Brix"/>
    <property type="match status" value="1"/>
</dbReference>
<dbReference type="Proteomes" id="UP000597762">
    <property type="component" value="Unassembled WGS sequence"/>
</dbReference>
<evidence type="ECO:0000259" key="3">
    <source>
        <dbReference type="PROSITE" id="PS50833"/>
    </source>
</evidence>
<proteinExistence type="predicted"/>
<dbReference type="InterPro" id="IPR007109">
    <property type="entry name" value="Brix"/>
</dbReference>
<feature type="coiled-coil region" evidence="1">
    <location>
        <begin position="305"/>
        <end position="332"/>
    </location>
</feature>
<sequence>MGRKKKRSKTVRKLQSSQKEEPEELKNAPHSFVIHQGKVGKYARQLVRDVRQVMEPYTASRVKVKKWNSLKDFTSISGLLNVTQILCFTKTDNSMNLRIICNPRGPTLHFKVRQYTLGRDVKSAAKKVNQNPKQYDHHPLLVMKNLGEKSMHIKLIATIFQNMFPTINVNQVKLKHVQRCLLLTYNPETKLIEFRHYNISLVPVGLGKAVKKLIKGKIPNLGKYKDISKYVEMGGNLSESEAEMDGPHNEVVLPQKMTGKGNTVSMKSAIRLTELGPRMTLELMKVEEGVCGGEVLYHSYKTLSVEDIKAAIKRKEEKQKLKEKRKKEQRENVLRKARLMAQHKERSLEGMKKAQELKEKELEGEKIEMPEAIEDDIENDIKYYREEVQAEPEPELFSRKRKKELKPEKMITTVVFLKDLSILMSAK</sequence>
<keyword evidence="5" id="KW-1185">Reference proteome</keyword>
<evidence type="ECO:0000313" key="5">
    <source>
        <dbReference type="Proteomes" id="UP000597762"/>
    </source>
</evidence>
<feature type="compositionally biased region" description="Basic and acidic residues" evidence="2">
    <location>
        <begin position="18"/>
        <end position="27"/>
    </location>
</feature>
<dbReference type="PROSITE" id="PS50833">
    <property type="entry name" value="BRIX"/>
    <property type="match status" value="1"/>
</dbReference>
<dbReference type="OrthoDB" id="10261452at2759"/>
<feature type="compositionally biased region" description="Basic residues" evidence="2">
    <location>
        <begin position="1"/>
        <end position="12"/>
    </location>
</feature>
<organism evidence="4 5">
    <name type="scientific">Acanthosepion pharaonis</name>
    <name type="common">Pharaoh cuttlefish</name>
    <name type="synonym">Sepia pharaonis</name>
    <dbReference type="NCBI Taxonomy" id="158019"/>
    <lineage>
        <taxon>Eukaryota</taxon>
        <taxon>Metazoa</taxon>
        <taxon>Spiralia</taxon>
        <taxon>Lophotrochozoa</taxon>
        <taxon>Mollusca</taxon>
        <taxon>Cephalopoda</taxon>
        <taxon>Coleoidea</taxon>
        <taxon>Decapodiformes</taxon>
        <taxon>Sepiida</taxon>
        <taxon>Sepiina</taxon>
        <taxon>Sepiidae</taxon>
        <taxon>Acanthosepion</taxon>
    </lineage>
</organism>
<accession>A0A812E2L7</accession>
<name>A0A812E2L7_ACAPH</name>
<dbReference type="InterPro" id="IPR045112">
    <property type="entry name" value="PPAN-like"/>
</dbReference>
<dbReference type="GO" id="GO:0019843">
    <property type="term" value="F:rRNA binding"/>
    <property type="evidence" value="ECO:0007669"/>
    <property type="project" value="InterPro"/>
</dbReference>
<dbReference type="PANTHER" id="PTHR12661:SF5">
    <property type="entry name" value="SUPPRESSOR OF SWI4 1 HOMOLOG"/>
    <property type="match status" value="1"/>
</dbReference>
<evidence type="ECO:0000256" key="1">
    <source>
        <dbReference type="SAM" id="Coils"/>
    </source>
</evidence>
<keyword evidence="1" id="KW-0175">Coiled coil</keyword>
<reference evidence="4" key="1">
    <citation type="submission" date="2021-01" db="EMBL/GenBank/DDBJ databases">
        <authorList>
            <person name="Li R."/>
            <person name="Bekaert M."/>
        </authorList>
    </citation>
    <scope>NUCLEOTIDE SEQUENCE</scope>
    <source>
        <strain evidence="4">Farmed</strain>
    </source>
</reference>
<dbReference type="EMBL" id="CAHIKZ030004712">
    <property type="protein sequence ID" value="CAE1314344.1"/>
    <property type="molecule type" value="Genomic_DNA"/>
</dbReference>
<evidence type="ECO:0000256" key="2">
    <source>
        <dbReference type="SAM" id="MobiDB-lite"/>
    </source>
</evidence>
<dbReference type="PANTHER" id="PTHR12661">
    <property type="entry name" value="PETER PAN-RELATED"/>
    <property type="match status" value="1"/>
</dbReference>
<comment type="caution">
    <text evidence="4">The sequence shown here is derived from an EMBL/GenBank/DDBJ whole genome shotgun (WGS) entry which is preliminary data.</text>
</comment>
<feature type="domain" description="Brix" evidence="3">
    <location>
        <begin position="29"/>
        <end position="292"/>
    </location>
</feature>
<evidence type="ECO:0000313" key="4">
    <source>
        <dbReference type="EMBL" id="CAE1314344.1"/>
    </source>
</evidence>
<dbReference type="SMART" id="SM00879">
    <property type="entry name" value="Brix"/>
    <property type="match status" value="1"/>
</dbReference>
<dbReference type="GO" id="GO:0030687">
    <property type="term" value="C:preribosome, large subunit precursor"/>
    <property type="evidence" value="ECO:0007669"/>
    <property type="project" value="TreeGrafter"/>
</dbReference>
<dbReference type="GO" id="GO:0006364">
    <property type="term" value="P:rRNA processing"/>
    <property type="evidence" value="ECO:0007669"/>
    <property type="project" value="InterPro"/>
</dbReference>
<dbReference type="GO" id="GO:0000027">
    <property type="term" value="P:ribosomal large subunit assembly"/>
    <property type="evidence" value="ECO:0007669"/>
    <property type="project" value="TreeGrafter"/>
</dbReference>